<evidence type="ECO:0000259" key="1">
    <source>
        <dbReference type="Pfam" id="PF14355"/>
    </source>
</evidence>
<feature type="domain" description="Abortive infection protein-like C-terminal" evidence="1">
    <location>
        <begin position="44"/>
        <end position="119"/>
    </location>
</feature>
<dbReference type="EMBL" id="CP038448">
    <property type="protein sequence ID" value="QJT40201.1"/>
    <property type="molecule type" value="Genomic_DNA"/>
</dbReference>
<gene>
    <name evidence="2" type="ORF">E4188_18000</name>
</gene>
<dbReference type="InterPro" id="IPR026001">
    <property type="entry name" value="Abi-like_C"/>
</dbReference>
<dbReference type="Pfam" id="PF14355">
    <property type="entry name" value="Abi_C"/>
    <property type="match status" value="1"/>
</dbReference>
<protein>
    <recommendedName>
        <fullName evidence="1">Abortive infection protein-like C-terminal domain-containing protein</fullName>
    </recommendedName>
</protein>
<evidence type="ECO:0000313" key="2">
    <source>
        <dbReference type="EMBL" id="QJT40201.1"/>
    </source>
</evidence>
<name>A0ABX6NUZ0_AERME</name>
<proteinExistence type="predicted"/>
<dbReference type="RefSeq" id="WP_171269802.1">
    <property type="nucleotide sequence ID" value="NZ_CP038448.1"/>
</dbReference>
<organism evidence="2 3">
    <name type="scientific">Aeromonas media</name>
    <dbReference type="NCBI Taxonomy" id="651"/>
    <lineage>
        <taxon>Bacteria</taxon>
        <taxon>Pseudomonadati</taxon>
        <taxon>Pseudomonadota</taxon>
        <taxon>Gammaproteobacteria</taxon>
        <taxon>Aeromonadales</taxon>
        <taxon>Aeromonadaceae</taxon>
        <taxon>Aeromonas</taxon>
    </lineage>
</organism>
<dbReference type="Proteomes" id="UP000502657">
    <property type="component" value="Chromosome"/>
</dbReference>
<reference evidence="2 3" key="1">
    <citation type="submission" date="2019-03" db="EMBL/GenBank/DDBJ databases">
        <title>Novel transposon Tn6433 accelerates the dissemination of tet(E) in Aeromonas from aerobic biofilm under oxytetracycline stress.</title>
        <authorList>
            <person name="Shi Y."/>
            <person name="Tian Z."/>
            <person name="Zhang Y."/>
            <person name="Zhang H."/>
            <person name="Yang M."/>
        </authorList>
    </citation>
    <scope>NUCLEOTIDE SEQUENCE [LARGE SCALE GENOMIC DNA]</scope>
    <source>
        <strain evidence="2 3">R50-22</strain>
    </source>
</reference>
<sequence>MENVTKDPSEAVLAACNILESLCQTYIEDEVPEQMPQKKDIKSVWGVVKEQLGLEPRNLEDNDLKAILGGLSAIVTGIGSLRTHASASHGKGRTRYNLEPRHARLAIHSAHTLVTFIIETWDKRKSTHSSLVR</sequence>
<evidence type="ECO:0000313" key="3">
    <source>
        <dbReference type="Proteomes" id="UP000502657"/>
    </source>
</evidence>
<keyword evidence="3" id="KW-1185">Reference proteome</keyword>
<accession>A0ABX6NUZ0</accession>